<feature type="transmembrane region" description="Helical" evidence="1">
    <location>
        <begin position="59"/>
        <end position="82"/>
    </location>
</feature>
<reference evidence="2 3" key="1">
    <citation type="submission" date="2019-02" db="EMBL/GenBank/DDBJ databases">
        <title>Genome sequencing of the rare red list fungi Phlebia centrifuga.</title>
        <authorList>
            <person name="Buettner E."/>
            <person name="Kellner H."/>
        </authorList>
    </citation>
    <scope>NUCLEOTIDE SEQUENCE [LARGE SCALE GENOMIC DNA]</scope>
    <source>
        <strain evidence="2 3">DSM 108282</strain>
    </source>
</reference>
<dbReference type="AlphaFoldDB" id="A0A4S4K7N3"/>
<comment type="caution">
    <text evidence="2">The sequence shown here is derived from an EMBL/GenBank/DDBJ whole genome shotgun (WGS) entry which is preliminary data.</text>
</comment>
<dbReference type="Proteomes" id="UP000309038">
    <property type="component" value="Unassembled WGS sequence"/>
</dbReference>
<keyword evidence="1" id="KW-0812">Transmembrane</keyword>
<feature type="transmembrane region" description="Helical" evidence="1">
    <location>
        <begin position="171"/>
        <end position="192"/>
    </location>
</feature>
<evidence type="ECO:0000256" key="1">
    <source>
        <dbReference type="SAM" id="Phobius"/>
    </source>
</evidence>
<dbReference type="EMBL" id="SGPJ01000554">
    <property type="protein sequence ID" value="THG93864.1"/>
    <property type="molecule type" value="Genomic_DNA"/>
</dbReference>
<keyword evidence="1" id="KW-1133">Transmembrane helix</keyword>
<protein>
    <submittedName>
        <fullName evidence="2">Uncharacterized protein</fullName>
    </submittedName>
</protein>
<feature type="transmembrane region" description="Helical" evidence="1">
    <location>
        <begin position="141"/>
        <end position="165"/>
    </location>
</feature>
<name>A0A4S4K7N3_9APHY</name>
<proteinExistence type="predicted"/>
<keyword evidence="3" id="KW-1185">Reference proteome</keyword>
<feature type="transmembrane region" description="Helical" evidence="1">
    <location>
        <begin position="204"/>
        <end position="228"/>
    </location>
</feature>
<sequence>MLIHSAFAYEPSTSIHTEQFWLQGALITWIAYGVVTTLCIQCFFMLVSSINPSRVKKDLPLLVFVVVTFLIDTVLIGAASLYTRHAFVDQRNFPGGPSAYEEDVTDGFISTMNASIVVSIFLSDMLLLWRCTVVYKNSVVPGWLLVSLASIFWLVEFIVGTLFLAQAASTFVWEAINLTLVFWSLTLGVNDLGSASYGAQYTSIVAMIIESELLYTVFILLFMVPFVLARSFQFLSIQAVSTVQPISALLIVYRVAEGKCWTKDTYNEVTQSANIIQISTPRDASST</sequence>
<evidence type="ECO:0000313" key="3">
    <source>
        <dbReference type="Proteomes" id="UP000309038"/>
    </source>
</evidence>
<feature type="transmembrane region" description="Helical" evidence="1">
    <location>
        <begin position="20"/>
        <end position="47"/>
    </location>
</feature>
<keyword evidence="1" id="KW-0472">Membrane</keyword>
<accession>A0A4S4K7N3</accession>
<feature type="transmembrane region" description="Helical" evidence="1">
    <location>
        <begin position="234"/>
        <end position="253"/>
    </location>
</feature>
<organism evidence="2 3">
    <name type="scientific">Hermanssonia centrifuga</name>
    <dbReference type="NCBI Taxonomy" id="98765"/>
    <lineage>
        <taxon>Eukaryota</taxon>
        <taxon>Fungi</taxon>
        <taxon>Dikarya</taxon>
        <taxon>Basidiomycota</taxon>
        <taxon>Agaricomycotina</taxon>
        <taxon>Agaricomycetes</taxon>
        <taxon>Polyporales</taxon>
        <taxon>Meruliaceae</taxon>
        <taxon>Hermanssonia</taxon>
    </lineage>
</organism>
<evidence type="ECO:0000313" key="2">
    <source>
        <dbReference type="EMBL" id="THG93864.1"/>
    </source>
</evidence>
<feature type="transmembrane region" description="Helical" evidence="1">
    <location>
        <begin position="108"/>
        <end position="129"/>
    </location>
</feature>
<gene>
    <name evidence="2" type="ORF">EW026_g7485</name>
</gene>